<dbReference type="Proteomes" id="UP000435910">
    <property type="component" value="Unassembled WGS sequence"/>
</dbReference>
<dbReference type="Pfam" id="PF01381">
    <property type="entry name" value="HTH_3"/>
    <property type="match status" value="1"/>
</dbReference>
<dbReference type="PROSITE" id="PS50943">
    <property type="entry name" value="HTH_CROC1"/>
    <property type="match status" value="1"/>
</dbReference>
<organism evidence="3 4">
    <name type="scientific">Bacillus licheniformis</name>
    <dbReference type="NCBI Taxonomy" id="1402"/>
    <lineage>
        <taxon>Bacteria</taxon>
        <taxon>Bacillati</taxon>
        <taxon>Bacillota</taxon>
        <taxon>Bacilli</taxon>
        <taxon>Bacillales</taxon>
        <taxon>Bacillaceae</taxon>
        <taxon>Bacillus</taxon>
    </lineage>
</organism>
<dbReference type="CDD" id="cd00093">
    <property type="entry name" value="HTH_XRE"/>
    <property type="match status" value="1"/>
</dbReference>
<reference evidence="3 4" key="1">
    <citation type="submission" date="2019-06" db="EMBL/GenBank/DDBJ databases">
        <title>Genome sequence analysis of &gt;100 Bacillus licheniformis strains suggests intrinsic resistance to this species.</title>
        <authorList>
            <person name="Wels M."/>
            <person name="Siezen R.J."/>
            <person name="Johansen E."/>
            <person name="Stuer-Lauridsen B."/>
            <person name="Bjerre K."/>
            <person name="Nielsen B.K.K."/>
        </authorList>
    </citation>
    <scope>NUCLEOTIDE SEQUENCE [LARGE SCALE GENOMIC DNA]</scope>
    <source>
        <strain evidence="3 4">BAC-16736</strain>
    </source>
</reference>
<dbReference type="SUPFAM" id="SSF47413">
    <property type="entry name" value="lambda repressor-like DNA-binding domains"/>
    <property type="match status" value="1"/>
</dbReference>
<evidence type="ECO:0000313" key="2">
    <source>
        <dbReference type="EMBL" id="QPR72131.1"/>
    </source>
</evidence>
<dbReference type="EMBL" id="NILC01000030">
    <property type="protein sequence ID" value="TWL21865.1"/>
    <property type="molecule type" value="Genomic_DNA"/>
</dbReference>
<evidence type="ECO:0000313" key="3">
    <source>
        <dbReference type="EMBL" id="TWL21865.1"/>
    </source>
</evidence>
<dbReference type="GO" id="GO:0003677">
    <property type="term" value="F:DNA binding"/>
    <property type="evidence" value="ECO:0007669"/>
    <property type="project" value="InterPro"/>
</dbReference>
<dbReference type="InterPro" id="IPR001387">
    <property type="entry name" value="Cro/C1-type_HTH"/>
</dbReference>
<evidence type="ECO:0000313" key="5">
    <source>
        <dbReference type="Proteomes" id="UP000595038"/>
    </source>
</evidence>
<dbReference type="SMART" id="SM00530">
    <property type="entry name" value="HTH_XRE"/>
    <property type="match status" value="1"/>
</dbReference>
<gene>
    <name evidence="3" type="ORF">CHCC16736_0328</name>
    <name evidence="2" type="ORF">I6G80_20310</name>
</gene>
<dbReference type="EMBL" id="CP065647">
    <property type="protein sequence ID" value="QPR72131.1"/>
    <property type="molecule type" value="Genomic_DNA"/>
</dbReference>
<proteinExistence type="predicted"/>
<dbReference type="AlphaFoldDB" id="A0A1Y0YGG9"/>
<accession>A0A1Y0YGG9</accession>
<reference evidence="2 5" key="2">
    <citation type="submission" date="2020-12" db="EMBL/GenBank/DDBJ databases">
        <title>FDA dAtabase for Regulatory Grade micrObial Sequences (FDA-ARGOS): Supporting development and validation of Infectious Disease Dx tests.</title>
        <authorList>
            <person name="Nelson B."/>
            <person name="Plummer A."/>
            <person name="Tallon L."/>
            <person name="Sadzewicz L."/>
            <person name="Zhao X."/>
            <person name="Boylan J."/>
            <person name="Ott S."/>
            <person name="Bowen H."/>
            <person name="Vavikolanu K."/>
            <person name="Mehta A."/>
            <person name="Aluvathingal J."/>
            <person name="Nadendla S."/>
            <person name="Myers T."/>
            <person name="Yan Y."/>
            <person name="Sichtig H."/>
        </authorList>
    </citation>
    <scope>NUCLEOTIDE SEQUENCE [LARGE SCALE GENOMIC DNA]</scope>
    <source>
        <strain evidence="2 5">FDAARGOS_923</strain>
    </source>
</reference>
<evidence type="ECO:0000259" key="1">
    <source>
        <dbReference type="PROSITE" id="PS50943"/>
    </source>
</evidence>
<dbReference type="Gene3D" id="1.10.260.40">
    <property type="entry name" value="lambda repressor-like DNA-binding domains"/>
    <property type="match status" value="1"/>
</dbReference>
<dbReference type="InterPro" id="IPR010982">
    <property type="entry name" value="Lambda_DNA-bd_dom_sf"/>
</dbReference>
<name>A0A1Y0YGG9_BACLI</name>
<evidence type="ECO:0000313" key="4">
    <source>
        <dbReference type="Proteomes" id="UP000435910"/>
    </source>
</evidence>
<feature type="domain" description="HTH cro/C1-type" evidence="1">
    <location>
        <begin position="5"/>
        <end position="58"/>
    </location>
</feature>
<sequence>MRKRLIEERSKRGWTQKQVSERLGLSEVYVRKIERGTRNPGRETMLKFETLYSVPDRLLFPDLFQAFIDTYCIKENLHERRRCHES</sequence>
<dbReference type="RefSeq" id="WP_003180788.1">
    <property type="nucleotide sequence ID" value="NZ_BEXU01000022.1"/>
</dbReference>
<dbReference type="Proteomes" id="UP000595038">
    <property type="component" value="Chromosome"/>
</dbReference>
<protein>
    <submittedName>
        <fullName evidence="3">HTH-type transcriptional regulator ImmR</fullName>
    </submittedName>
    <submittedName>
        <fullName evidence="2">Helix-turn-helix transcriptional regulator</fullName>
    </submittedName>
</protein>